<name>A0ABQ4XPX3_9ASTR</name>
<evidence type="ECO:0000313" key="1">
    <source>
        <dbReference type="EMBL" id="GJS66963.1"/>
    </source>
</evidence>
<organism evidence="1 2">
    <name type="scientific">Tanacetum coccineum</name>
    <dbReference type="NCBI Taxonomy" id="301880"/>
    <lineage>
        <taxon>Eukaryota</taxon>
        <taxon>Viridiplantae</taxon>
        <taxon>Streptophyta</taxon>
        <taxon>Embryophyta</taxon>
        <taxon>Tracheophyta</taxon>
        <taxon>Spermatophyta</taxon>
        <taxon>Magnoliopsida</taxon>
        <taxon>eudicotyledons</taxon>
        <taxon>Gunneridae</taxon>
        <taxon>Pentapetalae</taxon>
        <taxon>asterids</taxon>
        <taxon>campanulids</taxon>
        <taxon>Asterales</taxon>
        <taxon>Asteraceae</taxon>
        <taxon>Asteroideae</taxon>
        <taxon>Anthemideae</taxon>
        <taxon>Anthemidinae</taxon>
        <taxon>Tanacetum</taxon>
    </lineage>
</organism>
<gene>
    <name evidence="1" type="ORF">Tco_0681527</name>
</gene>
<dbReference type="EMBL" id="BQNB010009685">
    <property type="protein sequence ID" value="GJS66963.1"/>
    <property type="molecule type" value="Genomic_DNA"/>
</dbReference>
<proteinExistence type="predicted"/>
<evidence type="ECO:0000313" key="2">
    <source>
        <dbReference type="Proteomes" id="UP001151760"/>
    </source>
</evidence>
<protein>
    <submittedName>
        <fullName evidence="1">Uncharacterized protein</fullName>
    </submittedName>
</protein>
<reference evidence="1" key="2">
    <citation type="submission" date="2022-01" db="EMBL/GenBank/DDBJ databases">
        <authorList>
            <person name="Yamashiro T."/>
            <person name="Shiraishi A."/>
            <person name="Satake H."/>
            <person name="Nakayama K."/>
        </authorList>
    </citation>
    <scope>NUCLEOTIDE SEQUENCE</scope>
</reference>
<comment type="caution">
    <text evidence="1">The sequence shown here is derived from an EMBL/GenBank/DDBJ whole genome shotgun (WGS) entry which is preliminary data.</text>
</comment>
<accession>A0ABQ4XPX3</accession>
<dbReference type="Proteomes" id="UP001151760">
    <property type="component" value="Unassembled WGS sequence"/>
</dbReference>
<keyword evidence="2" id="KW-1185">Reference proteome</keyword>
<reference evidence="1" key="1">
    <citation type="journal article" date="2022" name="Int. J. Mol. Sci.">
        <title>Draft Genome of Tanacetum Coccineum: Genomic Comparison of Closely Related Tanacetum-Family Plants.</title>
        <authorList>
            <person name="Yamashiro T."/>
            <person name="Shiraishi A."/>
            <person name="Nakayama K."/>
            <person name="Satake H."/>
        </authorList>
    </citation>
    <scope>NUCLEOTIDE SEQUENCE</scope>
</reference>
<sequence length="127" mass="14887">MLVERRYPLTKNTLERMMDLRLTAVSDDDIVFDLLRFIEQYIDEFGGQDGTFRTSRCSRDVAQTVLETFHDQMMMKLTEAEIKIPDGSRDDQSYSGDYFYRALPEDIYVTVDSCETAQKFGYVLQHK</sequence>